<dbReference type="GO" id="GO:0005524">
    <property type="term" value="F:ATP binding"/>
    <property type="evidence" value="ECO:0007669"/>
    <property type="project" value="UniProtKB-KW"/>
</dbReference>
<evidence type="ECO:0000313" key="5">
    <source>
        <dbReference type="EMBL" id="KGM99839.1"/>
    </source>
</evidence>
<proteinExistence type="inferred from homology"/>
<dbReference type="SUPFAM" id="SSF52540">
    <property type="entry name" value="P-loop containing nucleoside triphosphate hydrolases"/>
    <property type="match status" value="1"/>
</dbReference>
<organism evidence="5 6">
    <name type="scientific">Clostridium botulinum C/D str. DC5</name>
    <dbReference type="NCBI Taxonomy" id="1443128"/>
    <lineage>
        <taxon>Bacteria</taxon>
        <taxon>Bacillati</taxon>
        <taxon>Bacillota</taxon>
        <taxon>Clostridia</taxon>
        <taxon>Eubacteriales</taxon>
        <taxon>Clostridiaceae</taxon>
        <taxon>Clostridium</taxon>
    </lineage>
</organism>
<dbReference type="GO" id="GO:0005829">
    <property type="term" value="C:cytosol"/>
    <property type="evidence" value="ECO:0007669"/>
    <property type="project" value="TreeGrafter"/>
</dbReference>
<gene>
    <name evidence="5" type="ORF">Z955_05855</name>
</gene>
<dbReference type="InterPro" id="IPR003714">
    <property type="entry name" value="PhoH"/>
</dbReference>
<dbReference type="PANTHER" id="PTHR30473">
    <property type="entry name" value="PROTEIN PHOH"/>
    <property type="match status" value="1"/>
</dbReference>
<keyword evidence="2" id="KW-0067">ATP-binding</keyword>
<protein>
    <submittedName>
        <fullName evidence="5">Phosphate starvation protein PhoH</fullName>
    </submittedName>
</protein>
<dbReference type="FunFam" id="3.40.50.300:FF:000013">
    <property type="entry name" value="PhoH family ATPase"/>
    <property type="match status" value="1"/>
</dbReference>
<dbReference type="PANTHER" id="PTHR30473:SF2">
    <property type="entry name" value="PIN DOMAIN-CONTAINING PROTEIN"/>
    <property type="match status" value="1"/>
</dbReference>
<comment type="caution">
    <text evidence="5">The sequence shown here is derived from an EMBL/GenBank/DDBJ whole genome shotgun (WGS) entry which is preliminary data.</text>
</comment>
<evidence type="ECO:0000256" key="3">
    <source>
        <dbReference type="ARBA" id="ARBA00046345"/>
    </source>
</evidence>
<comment type="similarity">
    <text evidence="3">In the N-terminal section; belongs to the PINc/VapC protein family.</text>
</comment>
<dbReference type="InterPro" id="IPR002716">
    <property type="entry name" value="PIN_dom"/>
</dbReference>
<evidence type="ECO:0000313" key="6">
    <source>
        <dbReference type="Proteomes" id="UP000030014"/>
    </source>
</evidence>
<dbReference type="Gene3D" id="3.40.50.1010">
    <property type="entry name" value="5'-nuclease"/>
    <property type="match status" value="1"/>
</dbReference>
<dbReference type="SMART" id="SM00670">
    <property type="entry name" value="PINc"/>
    <property type="match status" value="1"/>
</dbReference>
<dbReference type="Gene3D" id="3.40.50.300">
    <property type="entry name" value="P-loop containing nucleotide triphosphate hydrolases"/>
    <property type="match status" value="1"/>
</dbReference>
<dbReference type="InterPro" id="IPR029060">
    <property type="entry name" value="PIN-like_dom_sf"/>
</dbReference>
<accession>A0A0A0IEF9</accession>
<dbReference type="CDD" id="cd09883">
    <property type="entry name" value="PIN_VapC_PhoHL-ATPase"/>
    <property type="match status" value="1"/>
</dbReference>
<dbReference type="Proteomes" id="UP000030014">
    <property type="component" value="Unassembled WGS sequence"/>
</dbReference>
<evidence type="ECO:0000259" key="4">
    <source>
        <dbReference type="SMART" id="SM00670"/>
    </source>
</evidence>
<dbReference type="Pfam" id="PF02562">
    <property type="entry name" value="PhoH"/>
    <property type="match status" value="1"/>
</dbReference>
<dbReference type="RefSeq" id="WP_039258605.1">
    <property type="nucleotide sequence ID" value="NZ_JDRY01000028.1"/>
</dbReference>
<dbReference type="EMBL" id="JDRY01000028">
    <property type="protein sequence ID" value="KGM99839.1"/>
    <property type="molecule type" value="Genomic_DNA"/>
</dbReference>
<name>A0A0A0IEF9_CLOBO</name>
<dbReference type="AlphaFoldDB" id="A0A0A0IEF9"/>
<dbReference type="InterPro" id="IPR051451">
    <property type="entry name" value="PhoH2-like"/>
</dbReference>
<sequence>MIKTYVLDTNVILYSPRSILCFENSNVVIPEVVLEELDALKKKIGELGANARMSARIIDELRTKGDLAKGIDLPNGGKLRVEMNHHNIDIPTYWDRSKPDNRIIQVCKGLKESGEDVYLITKDIFERIKADTIGIKVSDYHEKVVPEYDNQYTGRIEAYTSSENIDFFYKNKYLDPNVLEVYCEKNKEYSTPKLYINQFVIMHSVENNGKSALGKFNGKIIVPLIYKEVIPMGISPRNVGQKFMLEALMTSAKEVPLTIIKGPAGTAKTLFSLAVGLHKILENEEGEYRRILVCRPNVTMDEEIGYLPGTEQEKIAPYMRPVLDNLEILIDSDEKERYKNEKELNDKMRELFDRRIITTEAVAFLRGRSIVKNWVIIDEAQNLSPKQVKAIITRVGEESKLILIGDPEQIDQPFLDYRSNGLCYASERMKGSKLCYQVTLKYAECERSKLAYDASKRL</sequence>
<reference evidence="5 6" key="1">
    <citation type="submission" date="2014-01" db="EMBL/GenBank/DDBJ databases">
        <title>Plasmidome dynamics in the species complex Clostridium novyi sensu lato converts strains of independent lineages into distinctly different pathogens.</title>
        <authorList>
            <person name="Skarin H."/>
            <person name="Segerman B."/>
        </authorList>
    </citation>
    <scope>NUCLEOTIDE SEQUENCE [LARGE SCALE GENOMIC DNA]</scope>
    <source>
        <strain evidence="5 6">DC5</strain>
    </source>
</reference>
<evidence type="ECO:0000256" key="2">
    <source>
        <dbReference type="ARBA" id="ARBA00022840"/>
    </source>
</evidence>
<dbReference type="InterPro" id="IPR027417">
    <property type="entry name" value="P-loop_NTPase"/>
</dbReference>
<keyword evidence="1" id="KW-0547">Nucleotide-binding</keyword>
<dbReference type="Pfam" id="PF13638">
    <property type="entry name" value="PIN_4"/>
    <property type="match status" value="1"/>
</dbReference>
<feature type="domain" description="PIN" evidence="4">
    <location>
        <begin position="3"/>
        <end position="128"/>
    </location>
</feature>
<dbReference type="SUPFAM" id="SSF88723">
    <property type="entry name" value="PIN domain-like"/>
    <property type="match status" value="1"/>
</dbReference>
<evidence type="ECO:0000256" key="1">
    <source>
        <dbReference type="ARBA" id="ARBA00022741"/>
    </source>
</evidence>